<dbReference type="EMBL" id="MFAD01000042">
    <property type="protein sequence ID" value="OGD69661.1"/>
    <property type="molecule type" value="Genomic_DNA"/>
</dbReference>
<dbReference type="AlphaFoldDB" id="A0A1F5EQJ8"/>
<reference evidence="1 2" key="1">
    <citation type="journal article" date="2016" name="Nat. Commun.">
        <title>Thousands of microbial genomes shed light on interconnected biogeochemical processes in an aquifer system.</title>
        <authorList>
            <person name="Anantharaman K."/>
            <person name="Brown C.T."/>
            <person name="Hug L.A."/>
            <person name="Sharon I."/>
            <person name="Castelle C.J."/>
            <person name="Probst A.J."/>
            <person name="Thomas B.C."/>
            <person name="Singh A."/>
            <person name="Wilkins M.J."/>
            <person name="Karaoz U."/>
            <person name="Brodie E.L."/>
            <person name="Williams K.H."/>
            <person name="Hubbard S.S."/>
            <person name="Banfield J.F."/>
        </authorList>
    </citation>
    <scope>NUCLEOTIDE SEQUENCE [LARGE SCALE GENOMIC DNA]</scope>
</reference>
<dbReference type="Proteomes" id="UP000186545">
    <property type="component" value="Unassembled WGS sequence"/>
</dbReference>
<comment type="caution">
    <text evidence="1">The sequence shown here is derived from an EMBL/GenBank/DDBJ whole genome shotgun (WGS) entry which is preliminary data.</text>
</comment>
<accession>A0A1F5EQJ8</accession>
<evidence type="ECO:0000313" key="1">
    <source>
        <dbReference type="EMBL" id="OGD69661.1"/>
    </source>
</evidence>
<evidence type="ECO:0000313" key="2">
    <source>
        <dbReference type="Proteomes" id="UP000186545"/>
    </source>
</evidence>
<gene>
    <name evidence="1" type="ORF">A3I18_00895</name>
</gene>
<proteinExistence type="predicted"/>
<name>A0A1F5EQJ8_9BACT</name>
<organism evidence="1 2">
    <name type="scientific">Candidatus Campbellbacteria bacterium RIFCSPLOWO2_02_FULL_35_11</name>
    <dbReference type="NCBI Taxonomy" id="1797581"/>
    <lineage>
        <taxon>Bacteria</taxon>
        <taxon>Candidatus Campbelliibacteriota</taxon>
    </lineage>
</organism>
<protein>
    <submittedName>
        <fullName evidence="1">Uncharacterized protein</fullName>
    </submittedName>
</protein>
<sequence>MEVPVGDTVYKVMPFDEAEKLFDLATDRFFERYKDSLVSKIITDFKNGEKSSSLDMRGSGTRFCRRIGEKLSCVFRDIDIKWKEHLNFDYGDNELIVKFVD</sequence>